<evidence type="ECO:0000313" key="4">
    <source>
        <dbReference type="Proteomes" id="UP000583929"/>
    </source>
</evidence>
<organism evidence="1 3">
    <name type="scientific">Cannabis sativa</name>
    <name type="common">Hemp</name>
    <name type="synonym">Marijuana</name>
    <dbReference type="NCBI Taxonomy" id="3483"/>
    <lineage>
        <taxon>Eukaryota</taxon>
        <taxon>Viridiplantae</taxon>
        <taxon>Streptophyta</taxon>
        <taxon>Embryophyta</taxon>
        <taxon>Tracheophyta</taxon>
        <taxon>Spermatophyta</taxon>
        <taxon>Magnoliopsida</taxon>
        <taxon>eudicotyledons</taxon>
        <taxon>Gunneridae</taxon>
        <taxon>Pentapetalae</taxon>
        <taxon>rosids</taxon>
        <taxon>fabids</taxon>
        <taxon>Rosales</taxon>
        <taxon>Cannabaceae</taxon>
        <taxon>Cannabis</taxon>
    </lineage>
</organism>
<dbReference type="EMBL" id="JAATIQ010000055">
    <property type="protein sequence ID" value="KAF4391929.1"/>
    <property type="molecule type" value="Genomic_DNA"/>
</dbReference>
<dbReference type="Gene3D" id="3.60.10.10">
    <property type="entry name" value="Endonuclease/exonuclease/phosphatase"/>
    <property type="match status" value="1"/>
</dbReference>
<accession>A0A7J6EFC7</accession>
<sequence length="393" mass="44340">MFNRIWKNVSNWKVKVLEGFTDANLVGISFQSKQDAQWVLDKQHWVFNGGFLILEEWPRSGNWQDAKLDKVFSWVRIRGFPLKFRESDGFGGLRSSLKGKEVVQEVDVVDTGGGFAHGKVDKAHGSSGVVLINGDDSPLRIRLVGCIGGKMVRVQSTNRQWRVVILLVQLRGMGSWIQDDINIRVDSSSPGHIASVVTGEGFQPWYLTCFYGHPDKQQRIFSWELLQNIAGLSAAPWLCIGDFNEIVSFSEIVGGPMKCPRSMEDFQEVMDNCQLSDFCSCKSELTWGNGHRDMGVMERLDRALCNEEWLSMFDGADVKVLDWWESDHRALVVNLPIGAVAGRSISKSRRSRFHFEEAWCEEDECKEIVDSVWEREGGTCSASGFKKKSASVE</sequence>
<evidence type="ECO:0000313" key="1">
    <source>
        <dbReference type="EMBL" id="KAF4357137.1"/>
    </source>
</evidence>
<dbReference type="EMBL" id="JAATIP010000241">
    <property type="protein sequence ID" value="KAF4357137.1"/>
    <property type="molecule type" value="Genomic_DNA"/>
</dbReference>
<keyword evidence="4" id="KW-1185">Reference proteome</keyword>
<comment type="caution">
    <text evidence="1">The sequence shown here is derived from an EMBL/GenBank/DDBJ whole genome shotgun (WGS) entry which is preliminary data.</text>
</comment>
<gene>
    <name evidence="1" type="ORF">F8388_002342</name>
    <name evidence="2" type="ORF">G4B88_007504</name>
</gene>
<dbReference type="Proteomes" id="UP000525078">
    <property type="component" value="Unassembled WGS sequence"/>
</dbReference>
<dbReference type="InterPro" id="IPR036691">
    <property type="entry name" value="Endo/exonu/phosph_ase_sf"/>
</dbReference>
<evidence type="ECO:0000313" key="2">
    <source>
        <dbReference type="EMBL" id="KAF4391929.1"/>
    </source>
</evidence>
<reference evidence="3 4" key="1">
    <citation type="journal article" date="2020" name="bioRxiv">
        <title>Sequence and annotation of 42 cannabis genomes reveals extensive copy number variation in cannabinoid synthesis and pathogen resistance genes.</title>
        <authorList>
            <person name="Mckernan K.J."/>
            <person name="Helbert Y."/>
            <person name="Kane L.T."/>
            <person name="Ebling H."/>
            <person name="Zhang L."/>
            <person name="Liu B."/>
            <person name="Eaton Z."/>
            <person name="Mclaughlin S."/>
            <person name="Kingan S."/>
            <person name="Baybayan P."/>
            <person name="Concepcion G."/>
            <person name="Jordan M."/>
            <person name="Riva A."/>
            <person name="Barbazuk W."/>
            <person name="Harkins T."/>
        </authorList>
    </citation>
    <scope>NUCLEOTIDE SEQUENCE [LARGE SCALE GENOMIC DNA]</scope>
    <source>
        <strain evidence="3 4">cv. Jamaican Lion 4</strain>
        <strain evidence="2">Father</strain>
        <strain evidence="1">Mother</strain>
        <tissue evidence="1">Leaf</tissue>
    </source>
</reference>
<protein>
    <recommendedName>
        <fullName evidence="5">DUF4283 domain-containing protein</fullName>
    </recommendedName>
</protein>
<proteinExistence type="predicted"/>
<dbReference type="AlphaFoldDB" id="A0A7J6EFC7"/>
<dbReference type="SUPFAM" id="SSF56219">
    <property type="entry name" value="DNase I-like"/>
    <property type="match status" value="1"/>
</dbReference>
<evidence type="ECO:0000313" key="3">
    <source>
        <dbReference type="Proteomes" id="UP000525078"/>
    </source>
</evidence>
<name>A0A7J6EFC7_CANSA</name>
<dbReference type="Proteomes" id="UP000583929">
    <property type="component" value="Unassembled WGS sequence"/>
</dbReference>
<evidence type="ECO:0008006" key="5">
    <source>
        <dbReference type="Google" id="ProtNLM"/>
    </source>
</evidence>
<dbReference type="PANTHER" id="PTHR33710">
    <property type="entry name" value="BNAC02G09200D PROTEIN"/>
    <property type="match status" value="1"/>
</dbReference>
<dbReference type="PANTHER" id="PTHR33710:SF71">
    <property type="entry name" value="ENDONUCLEASE_EXONUCLEASE_PHOSPHATASE DOMAIN-CONTAINING PROTEIN"/>
    <property type="match status" value="1"/>
</dbReference>